<dbReference type="GO" id="GO:0016787">
    <property type="term" value="F:hydrolase activity"/>
    <property type="evidence" value="ECO:0007669"/>
    <property type="project" value="UniProtKB-KW"/>
</dbReference>
<feature type="active site" description="Charge relay system" evidence="2">
    <location>
        <position position="366"/>
    </location>
</feature>
<feature type="active site" description="Charge relay system" evidence="2">
    <location>
        <position position="331"/>
    </location>
</feature>
<dbReference type="InterPro" id="IPR014940">
    <property type="entry name" value="BAAT_C"/>
</dbReference>
<evidence type="ECO:0000256" key="3">
    <source>
        <dbReference type="SAM" id="MobiDB-lite"/>
    </source>
</evidence>
<evidence type="ECO:0000313" key="6">
    <source>
        <dbReference type="EMBL" id="MFC4987337.1"/>
    </source>
</evidence>
<dbReference type="PIRSF" id="PIRSF016521">
    <property type="entry name" value="Acyl-CoA_hydro"/>
    <property type="match status" value="1"/>
</dbReference>
<dbReference type="InterPro" id="IPR042490">
    <property type="entry name" value="Thio_Ohase/BAAT_N"/>
</dbReference>
<keyword evidence="6" id="KW-0378">Hydrolase</keyword>
<feature type="compositionally biased region" description="Basic and acidic residues" evidence="3">
    <location>
        <begin position="23"/>
        <end position="33"/>
    </location>
</feature>
<dbReference type="Pfam" id="PF08840">
    <property type="entry name" value="BAAT_C"/>
    <property type="match status" value="1"/>
</dbReference>
<feature type="region of interest" description="Disordered" evidence="3">
    <location>
        <begin position="1"/>
        <end position="33"/>
    </location>
</feature>
<organism evidence="6 7">
    <name type="scientific">Saliphagus infecundisoli</name>
    <dbReference type="NCBI Taxonomy" id="1849069"/>
    <lineage>
        <taxon>Archaea</taxon>
        <taxon>Methanobacteriati</taxon>
        <taxon>Methanobacteriota</taxon>
        <taxon>Stenosarchaea group</taxon>
        <taxon>Halobacteria</taxon>
        <taxon>Halobacteriales</taxon>
        <taxon>Natrialbaceae</taxon>
        <taxon>Saliphagus</taxon>
    </lineage>
</organism>
<evidence type="ECO:0000259" key="5">
    <source>
        <dbReference type="Pfam" id="PF08840"/>
    </source>
</evidence>
<gene>
    <name evidence="6" type="ORF">ACFPFO_06070</name>
</gene>
<dbReference type="Proteomes" id="UP001595925">
    <property type="component" value="Unassembled WGS sequence"/>
</dbReference>
<dbReference type="InterPro" id="IPR029058">
    <property type="entry name" value="AB_hydrolase_fold"/>
</dbReference>
<reference evidence="6 7" key="1">
    <citation type="journal article" date="2019" name="Int. J. Syst. Evol. Microbiol.">
        <title>The Global Catalogue of Microorganisms (GCM) 10K type strain sequencing project: providing services to taxonomists for standard genome sequencing and annotation.</title>
        <authorList>
            <consortium name="The Broad Institute Genomics Platform"/>
            <consortium name="The Broad Institute Genome Sequencing Center for Infectious Disease"/>
            <person name="Wu L."/>
            <person name="Ma J."/>
        </authorList>
    </citation>
    <scope>NUCLEOTIDE SEQUENCE [LARGE SCALE GENOMIC DNA]</scope>
    <source>
        <strain evidence="6 7">CGMCC 1.15824</strain>
    </source>
</reference>
<feature type="active site" description="Charge relay system" evidence="2">
    <location>
        <position position="240"/>
    </location>
</feature>
<evidence type="ECO:0000256" key="1">
    <source>
        <dbReference type="ARBA" id="ARBA00006538"/>
    </source>
</evidence>
<dbReference type="RefSeq" id="WP_224830142.1">
    <property type="nucleotide sequence ID" value="NZ_JAIWHV010000040.1"/>
</dbReference>
<comment type="caution">
    <text evidence="6">The sequence shown here is derived from an EMBL/GenBank/DDBJ whole genome shotgun (WGS) entry which is preliminary data.</text>
</comment>
<evidence type="ECO:0000313" key="7">
    <source>
        <dbReference type="Proteomes" id="UP001595925"/>
    </source>
</evidence>
<dbReference type="SUPFAM" id="SSF53474">
    <property type="entry name" value="alpha/beta-Hydrolases"/>
    <property type="match status" value="1"/>
</dbReference>
<comment type="similarity">
    <text evidence="1">Belongs to the C/M/P thioester hydrolase family.</text>
</comment>
<proteinExistence type="inferred from homology"/>
<feature type="domain" description="Acyl-CoA thioester hydrolase/bile acid-CoA amino acid N-acetyltransferase" evidence="4">
    <location>
        <begin position="30"/>
        <end position="145"/>
    </location>
</feature>
<dbReference type="Pfam" id="PF04775">
    <property type="entry name" value="Bile_Hydr_Trans"/>
    <property type="match status" value="1"/>
</dbReference>
<dbReference type="EMBL" id="JBHSJG010000022">
    <property type="protein sequence ID" value="MFC4987337.1"/>
    <property type="molecule type" value="Genomic_DNA"/>
</dbReference>
<evidence type="ECO:0000256" key="2">
    <source>
        <dbReference type="PIRSR" id="PIRSR016521-1"/>
    </source>
</evidence>
<keyword evidence="7" id="KW-1185">Reference proteome</keyword>
<sequence>MTEDASQRQSNGPADASDFEIEAPDRTRPDEPITVRILGAPPNEVINFEAAMEDEDGIEWRSTATFRATDEGIVDLAKHAPESGSYEGVRSMGWCWSMEAVDPDQLVTALMTPEPTEVRFEATAGDRSTERTITRAIPEGVSRTEFGPEDLSGVVFEPAGSGPHPGVLVLHGSGGTLPTYSAALLAAHGFVAVALRYFGDDEVVPNDLKRIPLSYFDEAADRLRNRPDVTGERIGLVGHSRGAEVGLLLGAQRNWVGSMISYVGSGVIWDTPTGAPAWVDDGEPVPAISGEEKPTLLEGQLDAADEDQRQAATIPVEEIDGPVLLISGGKDPIWPARRTAQMEIDRLERADFEYAYDHLTYDDAGHFITPPYLPKSHHVFGGTPGGMAEADADVWPTTLEYLQQGLSPKQKKQE</sequence>
<dbReference type="EC" id="3.-.-.-" evidence="6"/>
<evidence type="ECO:0000259" key="4">
    <source>
        <dbReference type="Pfam" id="PF04775"/>
    </source>
</evidence>
<dbReference type="InterPro" id="IPR016662">
    <property type="entry name" value="Acyl-CoA_thioEstase_long-chain"/>
</dbReference>
<dbReference type="AlphaFoldDB" id="A0ABD5QE79"/>
<name>A0ABD5QE79_9EURY</name>
<dbReference type="Gene3D" id="2.60.40.2240">
    <property type="entry name" value="Acyl-CoA thioester hydrolase/BAAT N-terminal domain"/>
    <property type="match status" value="1"/>
</dbReference>
<accession>A0ABD5QE79</accession>
<dbReference type="InterPro" id="IPR006862">
    <property type="entry name" value="Thio_Ohase/aa_AcTrfase"/>
</dbReference>
<protein>
    <submittedName>
        <fullName evidence="6">Acyl-CoA thioesterase/bile acid-CoA:amino acid N-acyltransferase family protein</fullName>
        <ecNumber evidence="6">3.-.-.-</ecNumber>
    </submittedName>
</protein>
<dbReference type="PANTHER" id="PTHR10824">
    <property type="entry name" value="ACYL-COENZYME A THIOESTERASE-RELATED"/>
    <property type="match status" value="1"/>
</dbReference>
<dbReference type="PANTHER" id="PTHR10824:SF36">
    <property type="entry name" value="ACYL-COA THIOESTERASE 17-RELATED"/>
    <property type="match status" value="1"/>
</dbReference>
<dbReference type="Gene3D" id="3.40.50.1820">
    <property type="entry name" value="alpha/beta hydrolase"/>
    <property type="match status" value="1"/>
</dbReference>
<feature type="domain" description="BAAT/Acyl-CoA thioester hydrolase C-terminal" evidence="5">
    <location>
        <begin position="211"/>
        <end position="407"/>
    </location>
</feature>